<protein>
    <submittedName>
        <fullName evidence="4">Chromate reductase</fullName>
    </submittedName>
</protein>
<dbReference type="Proteomes" id="UP000319627">
    <property type="component" value="Unassembled WGS sequence"/>
</dbReference>
<dbReference type="OrthoDB" id="9812295at2"/>
<dbReference type="Gene3D" id="3.40.50.360">
    <property type="match status" value="1"/>
</dbReference>
<dbReference type="PANTHER" id="PTHR30543">
    <property type="entry name" value="CHROMATE REDUCTASE"/>
    <property type="match status" value="1"/>
</dbReference>
<evidence type="ECO:0000313" key="5">
    <source>
        <dbReference type="Proteomes" id="UP000319627"/>
    </source>
</evidence>
<dbReference type="InterPro" id="IPR005025">
    <property type="entry name" value="FMN_Rdtase-like_dom"/>
</dbReference>
<comment type="cofactor">
    <cofactor evidence="1">
        <name>FMN</name>
        <dbReference type="ChEBI" id="CHEBI:58210"/>
    </cofactor>
</comment>
<dbReference type="PANTHER" id="PTHR30543:SF21">
    <property type="entry name" value="NAD(P)H-DEPENDENT FMN REDUCTASE LOT6"/>
    <property type="match status" value="1"/>
</dbReference>
<accession>A0A562IXX7</accession>
<dbReference type="RefSeq" id="WP_144571140.1">
    <property type="nucleotide sequence ID" value="NZ_VLKG01000004.1"/>
</dbReference>
<dbReference type="GO" id="GO:0016655">
    <property type="term" value="F:oxidoreductase activity, acting on NAD(P)H, quinone or similar compound as acceptor"/>
    <property type="evidence" value="ECO:0007669"/>
    <property type="project" value="UniProtKB-ARBA"/>
</dbReference>
<keyword evidence="5" id="KW-1185">Reference proteome</keyword>
<gene>
    <name evidence="4" type="ORF">LX59_01421</name>
</gene>
<sequence length="187" mass="20033">MSQSIPNILGICGSLRKDSNSLAILNTLAESLKDKAHFRIQRLDDVPLYNQDLDTPEVLPGVAVLRAAIGAADGIVIVTPEYNYGLPGVVKNALDWASRPYNQSTLTGKPVLSVSSSPAFTGGVRALAQLNETLLAIGVQVLSGPQVVIGTAHEKIRDGRLVDTATLNFLDASFERLFVEIAQIARR</sequence>
<evidence type="ECO:0000259" key="3">
    <source>
        <dbReference type="Pfam" id="PF03358"/>
    </source>
</evidence>
<dbReference type="AlphaFoldDB" id="A0A562IXX7"/>
<keyword evidence="2" id="KW-0288">FMN</keyword>
<reference evidence="4 5" key="1">
    <citation type="submission" date="2019-07" db="EMBL/GenBank/DDBJ databases">
        <title>Genomic Encyclopedia of Type Strains, Phase I: the one thousand microbial genomes (KMG-I) project.</title>
        <authorList>
            <person name="Kyrpides N."/>
        </authorList>
    </citation>
    <scope>NUCLEOTIDE SEQUENCE [LARGE SCALE GENOMIC DNA]</scope>
    <source>
        <strain evidence="4 5">DSM 375</strain>
    </source>
</reference>
<name>A0A562IXX7_9GAMM</name>
<dbReference type="GO" id="GO:0010181">
    <property type="term" value="F:FMN binding"/>
    <property type="evidence" value="ECO:0007669"/>
    <property type="project" value="TreeGrafter"/>
</dbReference>
<dbReference type="EMBL" id="VLKG01000004">
    <property type="protein sequence ID" value="TWH75911.1"/>
    <property type="molecule type" value="Genomic_DNA"/>
</dbReference>
<dbReference type="InterPro" id="IPR050712">
    <property type="entry name" value="NAD(P)H-dep_reductase"/>
</dbReference>
<evidence type="ECO:0000256" key="1">
    <source>
        <dbReference type="ARBA" id="ARBA00001917"/>
    </source>
</evidence>
<dbReference type="Pfam" id="PF03358">
    <property type="entry name" value="FMN_red"/>
    <property type="match status" value="1"/>
</dbReference>
<feature type="domain" description="NADPH-dependent FMN reductase-like" evidence="3">
    <location>
        <begin position="7"/>
        <end position="153"/>
    </location>
</feature>
<keyword evidence="2" id="KW-0285">Flavoprotein</keyword>
<dbReference type="SUPFAM" id="SSF52218">
    <property type="entry name" value="Flavoproteins"/>
    <property type="match status" value="1"/>
</dbReference>
<evidence type="ECO:0000256" key="2">
    <source>
        <dbReference type="ARBA" id="ARBA00022643"/>
    </source>
</evidence>
<organism evidence="4 5">
    <name type="scientific">Azomonas agilis</name>
    <dbReference type="NCBI Taxonomy" id="116849"/>
    <lineage>
        <taxon>Bacteria</taxon>
        <taxon>Pseudomonadati</taxon>
        <taxon>Pseudomonadota</taxon>
        <taxon>Gammaproteobacteria</taxon>
        <taxon>Pseudomonadales</taxon>
        <taxon>Pseudomonadaceae</taxon>
        <taxon>Azomonas</taxon>
    </lineage>
</organism>
<dbReference type="InterPro" id="IPR029039">
    <property type="entry name" value="Flavoprotein-like_sf"/>
</dbReference>
<evidence type="ECO:0000313" key="4">
    <source>
        <dbReference type="EMBL" id="TWH75911.1"/>
    </source>
</evidence>
<dbReference type="GO" id="GO:0005829">
    <property type="term" value="C:cytosol"/>
    <property type="evidence" value="ECO:0007669"/>
    <property type="project" value="TreeGrafter"/>
</dbReference>
<comment type="caution">
    <text evidence="4">The sequence shown here is derived from an EMBL/GenBank/DDBJ whole genome shotgun (WGS) entry which is preliminary data.</text>
</comment>
<proteinExistence type="predicted"/>